<keyword evidence="5 10" id="KW-0378">Hydrolase</keyword>
<dbReference type="AlphaFoldDB" id="A0AAN6T9N8"/>
<feature type="domain" description="Helicase ATP-binding" evidence="8">
    <location>
        <begin position="213"/>
        <end position="391"/>
    </location>
</feature>
<reference evidence="10" key="1">
    <citation type="journal article" date="2023" name="Mol. Phylogenet. Evol.">
        <title>Genome-scale phylogeny and comparative genomics of the fungal order Sordariales.</title>
        <authorList>
            <person name="Hensen N."/>
            <person name="Bonometti L."/>
            <person name="Westerberg I."/>
            <person name="Brannstrom I.O."/>
            <person name="Guillou S."/>
            <person name="Cros-Aarteil S."/>
            <person name="Calhoun S."/>
            <person name="Haridas S."/>
            <person name="Kuo A."/>
            <person name="Mondo S."/>
            <person name="Pangilinan J."/>
            <person name="Riley R."/>
            <person name="LaButti K."/>
            <person name="Andreopoulos B."/>
            <person name="Lipzen A."/>
            <person name="Chen C."/>
            <person name="Yan M."/>
            <person name="Daum C."/>
            <person name="Ng V."/>
            <person name="Clum A."/>
            <person name="Steindorff A."/>
            <person name="Ohm R.A."/>
            <person name="Martin F."/>
            <person name="Silar P."/>
            <person name="Natvig D.O."/>
            <person name="Lalanne C."/>
            <person name="Gautier V."/>
            <person name="Ament-Velasquez S.L."/>
            <person name="Kruys A."/>
            <person name="Hutchinson M.I."/>
            <person name="Powell A.J."/>
            <person name="Barry K."/>
            <person name="Miller A.N."/>
            <person name="Grigoriev I.V."/>
            <person name="Debuchy R."/>
            <person name="Gladieux P."/>
            <person name="Hiltunen Thoren M."/>
            <person name="Johannesson H."/>
        </authorList>
    </citation>
    <scope>NUCLEOTIDE SEQUENCE</scope>
    <source>
        <strain evidence="10">CBS 508.74</strain>
    </source>
</reference>
<dbReference type="InterPro" id="IPR002464">
    <property type="entry name" value="DNA/RNA_helicase_DEAH_CS"/>
</dbReference>
<dbReference type="Pfam" id="PF00176">
    <property type="entry name" value="SNF2-rel_dom"/>
    <property type="match status" value="1"/>
</dbReference>
<dbReference type="CDD" id="cd18008">
    <property type="entry name" value="DEXDc_SHPRH-like"/>
    <property type="match status" value="1"/>
</dbReference>
<evidence type="ECO:0000256" key="2">
    <source>
        <dbReference type="ARBA" id="ARBA00022723"/>
    </source>
</evidence>
<accession>A0AAN6T9N8</accession>
<evidence type="ECO:0000256" key="1">
    <source>
        <dbReference type="ARBA" id="ARBA00004123"/>
    </source>
</evidence>
<dbReference type="RefSeq" id="XP_064666557.1">
    <property type="nucleotide sequence ID" value="XM_064812167.1"/>
</dbReference>
<dbReference type="InterPro" id="IPR017907">
    <property type="entry name" value="Znf_RING_CS"/>
</dbReference>
<dbReference type="GO" id="GO:0005634">
    <property type="term" value="C:nucleus"/>
    <property type="evidence" value="ECO:0007669"/>
    <property type="project" value="UniProtKB-SubCell"/>
</dbReference>
<dbReference type="GO" id="GO:0005524">
    <property type="term" value="F:ATP binding"/>
    <property type="evidence" value="ECO:0007669"/>
    <property type="project" value="UniProtKB-KW"/>
</dbReference>
<evidence type="ECO:0000256" key="5">
    <source>
        <dbReference type="ARBA" id="ARBA00022801"/>
    </source>
</evidence>
<keyword evidence="4" id="KW-0863">Zinc-finger</keyword>
<dbReference type="InterPro" id="IPR001650">
    <property type="entry name" value="Helicase_C-like"/>
</dbReference>
<keyword evidence="3" id="KW-0547">Nucleotide-binding</keyword>
<dbReference type="InterPro" id="IPR038718">
    <property type="entry name" value="SNF2-like_sf"/>
</dbReference>
<dbReference type="InterPro" id="IPR050628">
    <property type="entry name" value="SNF2_RAD54_helicase_TF"/>
</dbReference>
<name>A0AAN6T9N8_9PEZI</name>
<evidence type="ECO:0000259" key="8">
    <source>
        <dbReference type="PROSITE" id="PS51192"/>
    </source>
</evidence>
<dbReference type="GO" id="GO:0008094">
    <property type="term" value="F:ATP-dependent activity, acting on DNA"/>
    <property type="evidence" value="ECO:0007669"/>
    <property type="project" value="TreeGrafter"/>
</dbReference>
<dbReference type="GO" id="GO:0006281">
    <property type="term" value="P:DNA repair"/>
    <property type="evidence" value="ECO:0007669"/>
    <property type="project" value="TreeGrafter"/>
</dbReference>
<dbReference type="SUPFAM" id="SSF52540">
    <property type="entry name" value="P-loop containing nucleoside triphosphate hydrolases"/>
    <property type="match status" value="2"/>
</dbReference>
<keyword evidence="11" id="KW-1185">Reference proteome</keyword>
<reference evidence="10" key="2">
    <citation type="submission" date="2023-05" db="EMBL/GenBank/DDBJ databases">
        <authorList>
            <consortium name="Lawrence Berkeley National Laboratory"/>
            <person name="Steindorff A."/>
            <person name="Hensen N."/>
            <person name="Bonometti L."/>
            <person name="Westerberg I."/>
            <person name="Brannstrom I.O."/>
            <person name="Guillou S."/>
            <person name="Cros-Aarteil S."/>
            <person name="Calhoun S."/>
            <person name="Haridas S."/>
            <person name="Kuo A."/>
            <person name="Mondo S."/>
            <person name="Pangilinan J."/>
            <person name="Riley R."/>
            <person name="Labutti K."/>
            <person name="Andreopoulos B."/>
            <person name="Lipzen A."/>
            <person name="Chen C."/>
            <person name="Yanf M."/>
            <person name="Daum C."/>
            <person name="Ng V."/>
            <person name="Clum A."/>
            <person name="Ohm R."/>
            <person name="Martin F."/>
            <person name="Silar P."/>
            <person name="Natvig D."/>
            <person name="Lalanne C."/>
            <person name="Gautier V."/>
            <person name="Ament-Velasquez S.L."/>
            <person name="Kruys A."/>
            <person name="Hutchinson M.I."/>
            <person name="Powell A.J."/>
            <person name="Barry K."/>
            <person name="Miller A.N."/>
            <person name="Grigoriev I.V."/>
            <person name="Debuchy R."/>
            <person name="Gladieux P."/>
            <person name="Thoren M.H."/>
            <person name="Johannesson H."/>
        </authorList>
    </citation>
    <scope>NUCLEOTIDE SEQUENCE</scope>
    <source>
        <strain evidence="10">CBS 508.74</strain>
    </source>
</reference>
<dbReference type="PROSITE" id="PS00518">
    <property type="entry name" value="ZF_RING_1"/>
    <property type="match status" value="1"/>
</dbReference>
<dbReference type="Proteomes" id="UP001302812">
    <property type="component" value="Unassembled WGS sequence"/>
</dbReference>
<organism evidence="10 11">
    <name type="scientific">Canariomyces notabilis</name>
    <dbReference type="NCBI Taxonomy" id="2074819"/>
    <lineage>
        <taxon>Eukaryota</taxon>
        <taxon>Fungi</taxon>
        <taxon>Dikarya</taxon>
        <taxon>Ascomycota</taxon>
        <taxon>Pezizomycotina</taxon>
        <taxon>Sordariomycetes</taxon>
        <taxon>Sordariomycetidae</taxon>
        <taxon>Sordariales</taxon>
        <taxon>Chaetomiaceae</taxon>
        <taxon>Canariomyces</taxon>
    </lineage>
</organism>
<dbReference type="PANTHER" id="PTHR45626">
    <property type="entry name" value="TRANSCRIPTION TERMINATION FACTOR 2-RELATED"/>
    <property type="match status" value="1"/>
</dbReference>
<dbReference type="GeneID" id="89936292"/>
<dbReference type="InterPro" id="IPR027417">
    <property type="entry name" value="P-loop_NTPase"/>
</dbReference>
<dbReference type="PROSITE" id="PS51192">
    <property type="entry name" value="HELICASE_ATP_BIND_1"/>
    <property type="match status" value="1"/>
</dbReference>
<comment type="caution">
    <text evidence="10">The sequence shown here is derived from an EMBL/GenBank/DDBJ whole genome shotgun (WGS) entry which is preliminary data.</text>
</comment>
<dbReference type="PANTHER" id="PTHR45626:SF52">
    <property type="entry name" value="SINGLE-STRANDED DNA-DEPENDENT ATPASE (EUROFUNG)"/>
    <property type="match status" value="1"/>
</dbReference>
<dbReference type="SMART" id="SM00487">
    <property type="entry name" value="DEXDc"/>
    <property type="match status" value="1"/>
</dbReference>
<dbReference type="PROSITE" id="PS00690">
    <property type="entry name" value="DEAH_ATP_HELICASE"/>
    <property type="match status" value="1"/>
</dbReference>
<evidence type="ECO:0000256" key="4">
    <source>
        <dbReference type="ARBA" id="ARBA00022771"/>
    </source>
</evidence>
<dbReference type="SMART" id="SM00490">
    <property type="entry name" value="HELICc"/>
    <property type="match status" value="1"/>
</dbReference>
<keyword evidence="2" id="KW-0479">Metal-binding</keyword>
<evidence type="ECO:0000313" key="11">
    <source>
        <dbReference type="Proteomes" id="UP001302812"/>
    </source>
</evidence>
<dbReference type="InterPro" id="IPR014001">
    <property type="entry name" value="Helicase_ATP-bd"/>
</dbReference>
<dbReference type="Pfam" id="PF00271">
    <property type="entry name" value="Helicase_C"/>
    <property type="match status" value="1"/>
</dbReference>
<evidence type="ECO:0000256" key="7">
    <source>
        <dbReference type="ARBA" id="ARBA00022840"/>
    </source>
</evidence>
<evidence type="ECO:0000256" key="3">
    <source>
        <dbReference type="ARBA" id="ARBA00022741"/>
    </source>
</evidence>
<dbReference type="PROSITE" id="PS51194">
    <property type="entry name" value="HELICASE_CTER"/>
    <property type="match status" value="1"/>
</dbReference>
<gene>
    <name evidence="10" type="ORF">N656DRAFT_716912</name>
</gene>
<evidence type="ECO:0000313" key="10">
    <source>
        <dbReference type="EMBL" id="KAK4108987.1"/>
    </source>
</evidence>
<comment type="subcellular location">
    <subcellularLocation>
        <location evidence="1">Nucleus</location>
    </subcellularLocation>
</comment>
<dbReference type="EMBL" id="MU853359">
    <property type="protein sequence ID" value="KAK4108987.1"/>
    <property type="molecule type" value="Genomic_DNA"/>
</dbReference>
<evidence type="ECO:0000259" key="9">
    <source>
        <dbReference type="PROSITE" id="PS51194"/>
    </source>
</evidence>
<dbReference type="Gene3D" id="3.40.50.300">
    <property type="entry name" value="P-loop containing nucleotide triphosphate hydrolases"/>
    <property type="match status" value="1"/>
</dbReference>
<dbReference type="Gene3D" id="3.40.50.10810">
    <property type="entry name" value="Tandem AAA-ATPase domain"/>
    <property type="match status" value="1"/>
</dbReference>
<dbReference type="CDD" id="cd18793">
    <property type="entry name" value="SF2_C_SNF"/>
    <property type="match status" value="1"/>
</dbReference>
<evidence type="ECO:0000256" key="6">
    <source>
        <dbReference type="ARBA" id="ARBA00022833"/>
    </source>
</evidence>
<dbReference type="InterPro" id="IPR000330">
    <property type="entry name" value="SNF2_N"/>
</dbReference>
<dbReference type="GO" id="GO:0016787">
    <property type="term" value="F:hydrolase activity"/>
    <property type="evidence" value="ECO:0007669"/>
    <property type="project" value="UniProtKB-KW"/>
</dbReference>
<sequence>MDEFAGLLISECLGSLVEAFPVHLTATLAKETTRIERGSKAGTRRTGQKTTETDKLMARLLIYGFKSDTDGIGKHLSDAGLYLQHPSIAEYDGRTEYFNPHLLLRPGAPMPRIEDLTLDSDADTSAGTVTLNEVSKNRLWRLFNAADGHAVVPDVKASRRLACDLQDHQLAALQMMVERECGMVTEAKFPTLWERFGSDDNPRYRHIIFGRQELNPAPLFGGILADEMGLGKTLSALALICWHLDSIAAHQVEIPESRQTTIIVVPKSSTSGRIADRWFHIKTGQVRWTTYYGPSRHQRLAGLLQYDIVLTTYDVLRHDFTLRRDRETVYSLQWHRVILDEAHRIRTRSSAIHQAALSISSLAKTRWCLSGTPLQNSLDDFGALLSFLHVPGLHEKKDFDRIIALPYRENDCFSARRLQDLIRATCLRRTMVQIGRSLGLRPPVETTTHIELSDNDRELYLFFQRKCHLLARDAVERKGKKKSTGSKIGKGEDNLLTLINFLRLICNYGERMLPSKAVTAWREKNPAAVNWQMLRRAKGRCSKCDGPVGFGEETLTLPCGHDLCPSCLLDAEEENKEDEEATSTQICRVCHHSSASSGTRESRYRSAKTEALIRNLREEQRTGPGGVSSKSIVFSCWTRMLNLVELDLDAEGFTTSRIDGTLSLDRRQQALRDFTENPNCRVLLASINSAGEGIDITAANHVHILEPQWNPMTEYQAIGRVQRPGQDKVVTVTRYIVNRSIETYIQWIQSDKLRLINQSMDQTTISQEELDEERWKVSQDCPITVS</sequence>
<proteinExistence type="predicted"/>
<dbReference type="InterPro" id="IPR049730">
    <property type="entry name" value="SNF2/RAD54-like_C"/>
</dbReference>
<keyword evidence="6" id="KW-0862">Zinc</keyword>
<keyword evidence="7" id="KW-0067">ATP-binding</keyword>
<feature type="domain" description="Helicase C-terminal" evidence="9">
    <location>
        <begin position="608"/>
        <end position="771"/>
    </location>
</feature>
<dbReference type="GO" id="GO:0008270">
    <property type="term" value="F:zinc ion binding"/>
    <property type="evidence" value="ECO:0007669"/>
    <property type="project" value="UniProtKB-KW"/>
</dbReference>
<protein>
    <submittedName>
        <fullName evidence="10">P-loop containing nucleoside triphosphate hydrolase protein</fullName>
    </submittedName>
</protein>